<keyword evidence="2" id="KW-0808">Transferase</keyword>
<dbReference type="Proteomes" id="UP001449657">
    <property type="component" value="Chromosome"/>
</dbReference>
<proteinExistence type="predicted"/>
<dbReference type="InterPro" id="IPR000182">
    <property type="entry name" value="GNAT_dom"/>
</dbReference>
<dbReference type="CDD" id="cd04301">
    <property type="entry name" value="NAT_SF"/>
    <property type="match status" value="1"/>
</dbReference>
<dbReference type="EC" id="2.3.1.-" evidence="2"/>
<feature type="domain" description="N-acetyltransferase" evidence="1">
    <location>
        <begin position="3"/>
        <end position="153"/>
    </location>
</feature>
<evidence type="ECO:0000313" key="3">
    <source>
        <dbReference type="Proteomes" id="UP001449657"/>
    </source>
</evidence>
<keyword evidence="3" id="KW-1185">Reference proteome</keyword>
<sequence length="174" mass="18807">MKLTIRPETPADQKAIFELNALVFGQEGESRLIDELRGTEWFIPELSIVAFAGEHLVGHILLTRLPLLGDDGKTYESLALAPMAVTTALHGLGIGGQMVRHALQEARALGFGSVIVLGHAEYYPRFGFVPASKFGIRTAYEVPDDVFMAQELTPGALAGKAGQVLYPEPFEAVS</sequence>
<keyword evidence="2" id="KW-0012">Acyltransferase</keyword>
<dbReference type="Pfam" id="PF00583">
    <property type="entry name" value="Acetyltransf_1"/>
    <property type="match status" value="1"/>
</dbReference>
<dbReference type="Gene3D" id="3.40.630.30">
    <property type="match status" value="1"/>
</dbReference>
<gene>
    <name evidence="2" type="ORF">WJU22_20100</name>
</gene>
<dbReference type="PROSITE" id="PS51186">
    <property type="entry name" value="GNAT"/>
    <property type="match status" value="1"/>
</dbReference>
<evidence type="ECO:0000259" key="1">
    <source>
        <dbReference type="PROSITE" id="PS51186"/>
    </source>
</evidence>
<name>A0ABZ2YZT7_9BACT</name>
<dbReference type="InterPro" id="IPR016181">
    <property type="entry name" value="Acyl_CoA_acyltransferase"/>
</dbReference>
<dbReference type="RefSeq" id="WP_341839959.1">
    <property type="nucleotide sequence ID" value="NZ_CP149792.1"/>
</dbReference>
<organism evidence="2 3">
    <name type="scientific">Chitinophaga caseinilytica</name>
    <dbReference type="NCBI Taxonomy" id="2267521"/>
    <lineage>
        <taxon>Bacteria</taxon>
        <taxon>Pseudomonadati</taxon>
        <taxon>Bacteroidota</taxon>
        <taxon>Chitinophagia</taxon>
        <taxon>Chitinophagales</taxon>
        <taxon>Chitinophagaceae</taxon>
        <taxon>Chitinophaga</taxon>
    </lineage>
</organism>
<accession>A0ABZ2YZT7</accession>
<dbReference type="GO" id="GO:0016746">
    <property type="term" value="F:acyltransferase activity"/>
    <property type="evidence" value="ECO:0007669"/>
    <property type="project" value="UniProtKB-KW"/>
</dbReference>
<dbReference type="SUPFAM" id="SSF55729">
    <property type="entry name" value="Acyl-CoA N-acyltransferases (Nat)"/>
    <property type="match status" value="1"/>
</dbReference>
<dbReference type="EMBL" id="CP150096">
    <property type="protein sequence ID" value="WZN45205.1"/>
    <property type="molecule type" value="Genomic_DNA"/>
</dbReference>
<reference evidence="2 3" key="1">
    <citation type="submission" date="2024-03" db="EMBL/GenBank/DDBJ databases">
        <title>Chitinophaga caseinilytica sp. nov., a casein hydrolysing bacterium isolated from forest soil.</title>
        <authorList>
            <person name="Lee D.S."/>
            <person name="Han D.M."/>
            <person name="Baek J.H."/>
            <person name="Choi D.G."/>
            <person name="Jeon J.H."/>
            <person name="Jeon C.O."/>
        </authorList>
    </citation>
    <scope>NUCLEOTIDE SEQUENCE [LARGE SCALE GENOMIC DNA]</scope>
    <source>
        <strain evidence="2 3">KACC 19118</strain>
    </source>
</reference>
<evidence type="ECO:0000313" key="2">
    <source>
        <dbReference type="EMBL" id="WZN45205.1"/>
    </source>
</evidence>
<protein>
    <submittedName>
        <fullName evidence="2">N-acetyltransferase</fullName>
        <ecNumber evidence="2">2.3.1.-</ecNumber>
    </submittedName>
</protein>